<accession>A0A644U274</accession>
<evidence type="ECO:0000313" key="1">
    <source>
        <dbReference type="EMBL" id="MPL73358.1"/>
    </source>
</evidence>
<gene>
    <name evidence="1" type="ORF">SDC9_19157</name>
</gene>
<protein>
    <submittedName>
        <fullName evidence="1">Uncharacterized protein</fullName>
    </submittedName>
</protein>
<proteinExistence type="predicted"/>
<sequence length="117" mass="13905">MDLIELETEHIYDKIVEISDIQLQRKLWLNQNNDLGLISSFVELMCSLFDDFHFDDFIDKTASEIGLSNSIIVELNKLRSYLNNYDEKKYSDEEIINDSEWLKVVEQAKEVLKIWKK</sequence>
<dbReference type="AlphaFoldDB" id="A0A644U274"/>
<reference evidence="1" key="1">
    <citation type="submission" date="2019-08" db="EMBL/GenBank/DDBJ databases">
        <authorList>
            <person name="Kucharzyk K."/>
            <person name="Murdoch R.W."/>
            <person name="Higgins S."/>
            <person name="Loffler F."/>
        </authorList>
    </citation>
    <scope>NUCLEOTIDE SEQUENCE</scope>
</reference>
<dbReference type="EMBL" id="VSSQ01000072">
    <property type="protein sequence ID" value="MPL73358.1"/>
    <property type="molecule type" value="Genomic_DNA"/>
</dbReference>
<organism evidence="1">
    <name type="scientific">bioreactor metagenome</name>
    <dbReference type="NCBI Taxonomy" id="1076179"/>
    <lineage>
        <taxon>unclassified sequences</taxon>
        <taxon>metagenomes</taxon>
        <taxon>ecological metagenomes</taxon>
    </lineage>
</organism>
<name>A0A644U274_9ZZZZ</name>
<comment type="caution">
    <text evidence="1">The sequence shown here is derived from an EMBL/GenBank/DDBJ whole genome shotgun (WGS) entry which is preliminary data.</text>
</comment>